<accession>A0A8B6HLR5</accession>
<name>A0A8B6HLR5_MYTGA</name>
<evidence type="ECO:0000313" key="4">
    <source>
        <dbReference type="Proteomes" id="UP000596742"/>
    </source>
</evidence>
<dbReference type="AlphaFoldDB" id="A0A8B6HLR5"/>
<feature type="domain" description="C17orf113 probable zinc finger" evidence="2">
    <location>
        <begin position="53"/>
        <end position="103"/>
    </location>
</feature>
<evidence type="ECO:0000313" key="3">
    <source>
        <dbReference type="EMBL" id="VDI80668.1"/>
    </source>
</evidence>
<dbReference type="InterPro" id="IPR012337">
    <property type="entry name" value="RNaseH-like_sf"/>
</dbReference>
<dbReference type="Proteomes" id="UP000596742">
    <property type="component" value="Unassembled WGS sequence"/>
</dbReference>
<proteinExistence type="predicted"/>
<reference evidence="3" key="1">
    <citation type="submission" date="2018-11" db="EMBL/GenBank/DDBJ databases">
        <authorList>
            <person name="Alioto T."/>
            <person name="Alioto T."/>
        </authorList>
    </citation>
    <scope>NUCLEOTIDE SEQUENCE</scope>
</reference>
<dbReference type="SUPFAM" id="SSF53098">
    <property type="entry name" value="Ribonuclease H-like"/>
    <property type="match status" value="1"/>
</dbReference>
<dbReference type="PANTHER" id="PTHR46880">
    <property type="entry name" value="RAS-ASSOCIATING DOMAIN-CONTAINING PROTEIN"/>
    <property type="match status" value="1"/>
</dbReference>
<dbReference type="PANTHER" id="PTHR46880:SF9">
    <property type="entry name" value="ZINC FINGER PROTEIN 862"/>
    <property type="match status" value="1"/>
</dbReference>
<sequence>MWRYIKGVEPPQKRSLKTPEEKADYHRDYDKTKRVRSYHSDWEQGRPWLSNSPEKGMVCSVCQKYGDPTSNKFVSGCNSYKLDSVTKHEKSKSHEKSAAVAKAKSESNVDSDAFKILKTLNAENFEKLSKMFRTCHGMLDEMKGLNIGQTYRNVASAKMFINAIAEVEFNKVTAVIKEGQFMCLIGDGSCDASVKEQEMWFLRTAAAGKVAILFLGVHNTEKANAENIVSGIKQLVHENLCLDALNRAMLVRNFDALKTKTDKLLIPSRTGGTRWIGHSLRSISSVITSYRFIVAHLGQLTEPQERVSVDSKAKAKAYLKLLQSKDVICCLMLLMDVLEPLRKLLLQLQDKHCLISRQFSFLTYTIDVLRKYQTSDGPFLRKVINATEFEGTPLKFCNNQEFTTTRRNFLEKIVEALEKRFHDFSSPTVVQASKIADLRLWPDSSESLKEFGDNDLQTLLDHFEKVLAEGKVNIQAAEVEWGLLKKEVHDLNILSENPDWSTIQQRFGKDGEFSNIFGVINLILTLSPSSAEAERGFSQLKLLKTELRTNLGQYSLNNCLAIKLLSPCINSFNPEESVNYWVNSSTRSRRPNLKDKSSTSATSCNVIVDLVQQPSTSSQSEIVQSESDSATAIGTDCDIPCCDTDRGVNREQDINNILDKMEDLRQDIFDDSDDDIDYDSDEIEDSVVQKLLSL</sequence>
<evidence type="ECO:0000259" key="2">
    <source>
        <dbReference type="Pfam" id="PF25431"/>
    </source>
</evidence>
<gene>
    <name evidence="3" type="ORF">MGAL_10B085066</name>
</gene>
<dbReference type="OrthoDB" id="6148788at2759"/>
<dbReference type="InterPro" id="IPR057456">
    <property type="entry name" value="Znf_C17orf113"/>
</dbReference>
<evidence type="ECO:0000256" key="1">
    <source>
        <dbReference type="SAM" id="MobiDB-lite"/>
    </source>
</evidence>
<organism evidence="3 4">
    <name type="scientific">Mytilus galloprovincialis</name>
    <name type="common">Mediterranean mussel</name>
    <dbReference type="NCBI Taxonomy" id="29158"/>
    <lineage>
        <taxon>Eukaryota</taxon>
        <taxon>Metazoa</taxon>
        <taxon>Spiralia</taxon>
        <taxon>Lophotrochozoa</taxon>
        <taxon>Mollusca</taxon>
        <taxon>Bivalvia</taxon>
        <taxon>Autobranchia</taxon>
        <taxon>Pteriomorphia</taxon>
        <taxon>Mytilida</taxon>
        <taxon>Mytiloidea</taxon>
        <taxon>Mytilidae</taxon>
        <taxon>Mytilinae</taxon>
        <taxon>Mytilus</taxon>
    </lineage>
</organism>
<comment type="caution">
    <text evidence="3">The sequence shown here is derived from an EMBL/GenBank/DDBJ whole genome shotgun (WGS) entry which is preliminary data.</text>
</comment>
<protein>
    <recommendedName>
        <fullName evidence="2">C17orf113 probable zinc finger domain-containing protein</fullName>
    </recommendedName>
</protein>
<dbReference type="EMBL" id="UYJE01010200">
    <property type="protein sequence ID" value="VDI80668.1"/>
    <property type="molecule type" value="Genomic_DNA"/>
</dbReference>
<feature type="region of interest" description="Disordered" evidence="1">
    <location>
        <begin position="1"/>
        <end position="28"/>
    </location>
</feature>
<dbReference type="Pfam" id="PF25431">
    <property type="entry name" value="zf-C17orf113"/>
    <property type="match status" value="1"/>
</dbReference>
<keyword evidence="4" id="KW-1185">Reference proteome</keyword>
<feature type="compositionally biased region" description="Basic and acidic residues" evidence="1">
    <location>
        <begin position="17"/>
        <end position="28"/>
    </location>
</feature>